<name>A0ABN6Z1Z4_9BACE</name>
<dbReference type="GO" id="GO:0016787">
    <property type="term" value="F:hydrolase activity"/>
    <property type="evidence" value="ECO:0007669"/>
    <property type="project" value="UniProtKB-KW"/>
</dbReference>
<feature type="domain" description="CN hydrolase" evidence="1">
    <location>
        <begin position="5"/>
        <end position="238"/>
    </location>
</feature>
<organism evidence="2 3">
    <name type="scientific">Bacteroides sedimenti</name>
    <dbReference type="NCBI Taxonomy" id="2136147"/>
    <lineage>
        <taxon>Bacteria</taxon>
        <taxon>Pseudomonadati</taxon>
        <taxon>Bacteroidota</taxon>
        <taxon>Bacteroidia</taxon>
        <taxon>Bacteroidales</taxon>
        <taxon>Bacteroidaceae</taxon>
        <taxon>Bacteroides</taxon>
    </lineage>
</organism>
<accession>A0ABN6Z1Z4</accession>
<dbReference type="Gene3D" id="3.60.110.10">
    <property type="entry name" value="Carbon-nitrogen hydrolase"/>
    <property type="match status" value="1"/>
</dbReference>
<dbReference type="RefSeq" id="WP_353332876.1">
    <property type="nucleotide sequence ID" value="NZ_AP028055.1"/>
</dbReference>
<dbReference type="EMBL" id="AP028055">
    <property type="protein sequence ID" value="BEG98162.1"/>
    <property type="molecule type" value="Genomic_DNA"/>
</dbReference>
<reference evidence="2 3" key="1">
    <citation type="submission" date="2023-04" db="EMBL/GenBank/DDBJ databases">
        <title>Draft genome sequence of acteroides sedimenti strain YN3PY1.</title>
        <authorList>
            <person name="Yoshida N."/>
        </authorList>
    </citation>
    <scope>NUCLEOTIDE SEQUENCE [LARGE SCALE GENOMIC DNA]</scope>
    <source>
        <strain evidence="2 3">YN3PY1</strain>
    </source>
</reference>
<dbReference type="PROSITE" id="PS50263">
    <property type="entry name" value="CN_HYDROLASE"/>
    <property type="match status" value="1"/>
</dbReference>
<sequence>MKKALRISLVQTDIAWENKQENLRRLEIKLQNLSGKTDLVVLPEMFSTGFTMQSHLFAEPMNGETMNILRLWVDKYNLALTGSFICSDERKYFNRAFFITPTGEEYYYDKHHLFRMGHEPEHFAAGDKRCIINWQGWNICLMICYDLRFPVWCRNVNNEYDLLLFVANWPESRSNVWKTLLCARAIENMSYVCGVNRVGIDGLGLNYSGDSQLHNMKGENMIHFKENEDTVKTVTIEMEPLRFFRNKFPAWRDADYFTLQNPPLLQS</sequence>
<evidence type="ECO:0000259" key="1">
    <source>
        <dbReference type="PROSITE" id="PS50263"/>
    </source>
</evidence>
<dbReference type="CDD" id="cd07575">
    <property type="entry name" value="Xc-1258_like"/>
    <property type="match status" value="1"/>
</dbReference>
<dbReference type="Pfam" id="PF00795">
    <property type="entry name" value="CN_hydrolase"/>
    <property type="match status" value="1"/>
</dbReference>
<dbReference type="PANTHER" id="PTHR47799">
    <property type="entry name" value="OMEGA-AMIDASE YAFV"/>
    <property type="match status" value="1"/>
</dbReference>
<dbReference type="InterPro" id="IPR036526">
    <property type="entry name" value="C-N_Hydrolase_sf"/>
</dbReference>
<dbReference type="InterPro" id="IPR003010">
    <property type="entry name" value="C-N_Hydrolase"/>
</dbReference>
<dbReference type="NCBIfam" id="NF007757">
    <property type="entry name" value="PRK10438.1"/>
    <property type="match status" value="1"/>
</dbReference>
<evidence type="ECO:0000313" key="3">
    <source>
        <dbReference type="Proteomes" id="UP001496674"/>
    </source>
</evidence>
<keyword evidence="2" id="KW-0378">Hydrolase</keyword>
<proteinExistence type="predicted"/>
<protein>
    <submittedName>
        <fullName evidence="2">Carbon-nitrogen hydrolase</fullName>
    </submittedName>
</protein>
<keyword evidence="3" id="KW-1185">Reference proteome</keyword>
<dbReference type="InterPro" id="IPR052737">
    <property type="entry name" value="Omega-amidase_YafV"/>
</dbReference>
<dbReference type="PANTHER" id="PTHR47799:SF1">
    <property type="entry name" value="OMEGA-AMIDASE YAFV"/>
    <property type="match status" value="1"/>
</dbReference>
<dbReference type="SUPFAM" id="SSF56317">
    <property type="entry name" value="Carbon-nitrogen hydrolase"/>
    <property type="match status" value="1"/>
</dbReference>
<gene>
    <name evidence="2" type="ORF">BSYN_04270</name>
</gene>
<evidence type="ECO:0000313" key="2">
    <source>
        <dbReference type="EMBL" id="BEG98162.1"/>
    </source>
</evidence>
<dbReference type="Proteomes" id="UP001496674">
    <property type="component" value="Chromosome"/>
</dbReference>